<keyword evidence="3 5" id="KW-1133">Transmembrane helix</keyword>
<gene>
    <name evidence="6" type="ORF">SAMN05660299_02450</name>
</gene>
<sequence>MDRFSCSNINDPEMRKECKKQVVLEEYERLSPDLLFEIIRQDGEEELHRSTKALIYSGIAAGIVISSSFLFKAVLMEHTSFVSWGNLIASLGYTVGFIIVILGRMQLFTENTITTVVPLFYERSMRKFIQVLRLWGIVLLSNLLGTCLAAAFLSNSLLVSADVAVQLHEIAVHVVHMVPMENIIRGIPAGILIAAVVWMMPMSRSFSFFMILFFTYFISLGDFAHIVVGSCEMAYAVFHGDAGLYQYFFTFLLPTGIGNIIGGTFVFTLLVYAQVSSELSNH</sequence>
<feature type="transmembrane region" description="Helical" evidence="5">
    <location>
        <begin position="208"/>
        <end position="228"/>
    </location>
</feature>
<evidence type="ECO:0000256" key="3">
    <source>
        <dbReference type="ARBA" id="ARBA00022989"/>
    </source>
</evidence>
<feature type="transmembrane region" description="Helical" evidence="5">
    <location>
        <begin position="183"/>
        <end position="201"/>
    </location>
</feature>
<name>A0A1H0A3Z7_9FIRM</name>
<dbReference type="STRING" id="349095.SAMN05660299_02450"/>
<reference evidence="6 7" key="1">
    <citation type="submission" date="2016-10" db="EMBL/GenBank/DDBJ databases">
        <authorList>
            <person name="de Groot N.N."/>
        </authorList>
    </citation>
    <scope>NUCLEOTIDE SEQUENCE [LARGE SCALE GENOMIC DNA]</scope>
    <source>
        <strain evidence="6 7">DSM 16981</strain>
    </source>
</reference>
<dbReference type="GO" id="GO:0005886">
    <property type="term" value="C:plasma membrane"/>
    <property type="evidence" value="ECO:0007669"/>
    <property type="project" value="TreeGrafter"/>
</dbReference>
<dbReference type="PANTHER" id="PTHR30520:SF2">
    <property type="entry name" value="INNER MEMBRANE PROTEIN YFDC"/>
    <property type="match status" value="1"/>
</dbReference>
<dbReference type="AlphaFoldDB" id="A0A1H0A3Z7"/>
<feature type="transmembrane region" description="Helical" evidence="5">
    <location>
        <begin position="132"/>
        <end position="153"/>
    </location>
</feature>
<evidence type="ECO:0000256" key="2">
    <source>
        <dbReference type="ARBA" id="ARBA00022692"/>
    </source>
</evidence>
<evidence type="ECO:0000256" key="5">
    <source>
        <dbReference type="SAM" id="Phobius"/>
    </source>
</evidence>
<dbReference type="GO" id="GO:0015499">
    <property type="term" value="F:formate transmembrane transporter activity"/>
    <property type="evidence" value="ECO:0007669"/>
    <property type="project" value="TreeGrafter"/>
</dbReference>
<keyword evidence="4 5" id="KW-0472">Membrane</keyword>
<dbReference type="Proteomes" id="UP000199309">
    <property type="component" value="Unassembled WGS sequence"/>
</dbReference>
<dbReference type="Gene3D" id="1.20.1080.10">
    <property type="entry name" value="Glycerol uptake facilitator protein"/>
    <property type="match status" value="1"/>
</dbReference>
<feature type="transmembrane region" description="Helical" evidence="5">
    <location>
        <begin position="81"/>
        <end position="102"/>
    </location>
</feature>
<dbReference type="EMBL" id="FNHQ01000035">
    <property type="protein sequence ID" value="SDN28155.1"/>
    <property type="molecule type" value="Genomic_DNA"/>
</dbReference>
<accession>A0A1H0A3Z7</accession>
<comment type="subcellular location">
    <subcellularLocation>
        <location evidence="1">Membrane</location>
        <topology evidence="1">Multi-pass membrane protein</topology>
    </subcellularLocation>
</comment>
<dbReference type="Pfam" id="PF01226">
    <property type="entry name" value="Form_Nir_trans"/>
    <property type="match status" value="1"/>
</dbReference>
<feature type="transmembrane region" description="Helical" evidence="5">
    <location>
        <begin position="248"/>
        <end position="273"/>
    </location>
</feature>
<dbReference type="RefSeq" id="WP_245675161.1">
    <property type="nucleotide sequence ID" value="NZ_FNHQ01000035.1"/>
</dbReference>
<evidence type="ECO:0000313" key="6">
    <source>
        <dbReference type="EMBL" id="SDN28155.1"/>
    </source>
</evidence>
<dbReference type="PANTHER" id="PTHR30520">
    <property type="entry name" value="FORMATE TRANSPORTER-RELATED"/>
    <property type="match status" value="1"/>
</dbReference>
<dbReference type="InterPro" id="IPR023271">
    <property type="entry name" value="Aquaporin-like"/>
</dbReference>
<evidence type="ECO:0000313" key="7">
    <source>
        <dbReference type="Proteomes" id="UP000199309"/>
    </source>
</evidence>
<feature type="transmembrane region" description="Helical" evidence="5">
    <location>
        <begin position="53"/>
        <end position="75"/>
    </location>
</feature>
<protein>
    <submittedName>
        <fullName evidence="6">Formate/nitrite transporter FocA, FNT family</fullName>
    </submittedName>
</protein>
<evidence type="ECO:0000256" key="1">
    <source>
        <dbReference type="ARBA" id="ARBA00004141"/>
    </source>
</evidence>
<keyword evidence="7" id="KW-1185">Reference proteome</keyword>
<organism evidence="6 7">
    <name type="scientific">Megasphaera paucivorans</name>
    <dbReference type="NCBI Taxonomy" id="349095"/>
    <lineage>
        <taxon>Bacteria</taxon>
        <taxon>Bacillati</taxon>
        <taxon>Bacillota</taxon>
        <taxon>Negativicutes</taxon>
        <taxon>Veillonellales</taxon>
        <taxon>Veillonellaceae</taxon>
        <taxon>Megasphaera</taxon>
    </lineage>
</organism>
<evidence type="ECO:0000256" key="4">
    <source>
        <dbReference type="ARBA" id="ARBA00023136"/>
    </source>
</evidence>
<keyword evidence="2 5" id="KW-0812">Transmembrane</keyword>
<dbReference type="InterPro" id="IPR000292">
    <property type="entry name" value="For/NO2_transpt"/>
</dbReference>
<proteinExistence type="predicted"/>